<dbReference type="PANTHER" id="PTHR47835">
    <property type="entry name" value="HFM1, ATP DEPENDENT DNA HELICASE HOMOLOG"/>
    <property type="match status" value="1"/>
</dbReference>
<dbReference type="GO" id="GO:0016787">
    <property type="term" value="F:hydrolase activity"/>
    <property type="evidence" value="ECO:0007669"/>
    <property type="project" value="UniProtKB-KW"/>
</dbReference>
<evidence type="ECO:0000313" key="2">
    <source>
        <dbReference type="Proteomes" id="UP000050795"/>
    </source>
</evidence>
<dbReference type="InterPro" id="IPR052247">
    <property type="entry name" value="Meiotic_Crossover_Helicase"/>
</dbReference>
<dbReference type="WBParaSite" id="TREG1_63680.1">
    <property type="protein sequence ID" value="TREG1_63680.1"/>
    <property type="gene ID" value="TREG1_63680"/>
</dbReference>
<dbReference type="PROSITE" id="PS51192">
    <property type="entry name" value="HELICASE_ATP_BIND_1"/>
    <property type="match status" value="1"/>
</dbReference>
<dbReference type="Gene3D" id="3.40.50.300">
    <property type="entry name" value="P-loop containing nucleotide triphosphate hydrolases"/>
    <property type="match status" value="2"/>
</dbReference>
<dbReference type="GO" id="GO:0043138">
    <property type="term" value="F:3'-5' DNA helicase activity"/>
    <property type="evidence" value="ECO:0007669"/>
    <property type="project" value="UniProtKB-EC"/>
</dbReference>
<dbReference type="GO" id="GO:0005524">
    <property type="term" value="F:ATP binding"/>
    <property type="evidence" value="ECO:0007669"/>
    <property type="project" value="InterPro"/>
</dbReference>
<name>A0AA85JZN8_TRIRE</name>
<dbReference type="SUPFAM" id="SSF52540">
    <property type="entry name" value="P-loop containing nucleoside triphosphate hydrolases"/>
    <property type="match status" value="1"/>
</dbReference>
<organism evidence="2 3">
    <name type="scientific">Trichobilharzia regenti</name>
    <name type="common">Nasal bird schistosome</name>
    <dbReference type="NCBI Taxonomy" id="157069"/>
    <lineage>
        <taxon>Eukaryota</taxon>
        <taxon>Metazoa</taxon>
        <taxon>Spiralia</taxon>
        <taxon>Lophotrochozoa</taxon>
        <taxon>Platyhelminthes</taxon>
        <taxon>Trematoda</taxon>
        <taxon>Digenea</taxon>
        <taxon>Strigeidida</taxon>
        <taxon>Schistosomatoidea</taxon>
        <taxon>Schistosomatidae</taxon>
        <taxon>Trichobilharzia</taxon>
    </lineage>
</organism>
<dbReference type="Pfam" id="PF00270">
    <property type="entry name" value="DEAD"/>
    <property type="match status" value="1"/>
</dbReference>
<protein>
    <recommendedName>
        <fullName evidence="1">Helicase ATP-binding domain-containing protein</fullName>
    </recommendedName>
</protein>
<evidence type="ECO:0000259" key="1">
    <source>
        <dbReference type="PROSITE" id="PS51192"/>
    </source>
</evidence>
<proteinExistence type="predicted"/>
<evidence type="ECO:0000313" key="3">
    <source>
        <dbReference type="WBParaSite" id="TREG1_63680.1"/>
    </source>
</evidence>
<dbReference type="Proteomes" id="UP000050795">
    <property type="component" value="Unassembled WGS sequence"/>
</dbReference>
<dbReference type="GO" id="GO:0003676">
    <property type="term" value="F:nucleic acid binding"/>
    <property type="evidence" value="ECO:0007669"/>
    <property type="project" value="InterPro"/>
</dbReference>
<keyword evidence="2" id="KW-1185">Reference proteome</keyword>
<dbReference type="InterPro" id="IPR011545">
    <property type="entry name" value="DEAD/DEAH_box_helicase_dom"/>
</dbReference>
<dbReference type="InterPro" id="IPR027417">
    <property type="entry name" value="P-loop_NTPase"/>
</dbReference>
<dbReference type="PANTHER" id="PTHR47835:SF3">
    <property type="entry name" value="HELICASE FOR MEIOSIS 1"/>
    <property type="match status" value="1"/>
</dbReference>
<dbReference type="SMART" id="SM00487">
    <property type="entry name" value="DEXDc"/>
    <property type="match status" value="1"/>
</dbReference>
<feature type="domain" description="Helicase ATP-binding" evidence="1">
    <location>
        <begin position="26"/>
        <end position="204"/>
    </location>
</feature>
<dbReference type="AlphaFoldDB" id="A0AA85JZN8"/>
<reference evidence="3" key="2">
    <citation type="submission" date="2023-11" db="UniProtKB">
        <authorList>
            <consortium name="WormBaseParasite"/>
        </authorList>
    </citation>
    <scope>IDENTIFICATION</scope>
</reference>
<sequence>MDSSLPEACRRVFDFNLNSIQAPICQEVFQTNNSLVVSAPTGSGKTAVFELAIVKQLNDYENSFQKDPFLIIYIAPMKAICSQVSREWKIKFSSFPLCCLTLTGDSDVEDIQNIGNEVLLVTTPEKLNATIKSFREVSEIWQKLKLCCIDEVHLLGESERGSVLEVLITRIKMLSRPRFVCASATLSNVQDIAQWLTVPERTVSFFSFGEEFRMSPVKKMVIGYMRQNNQSLFQFETSLSYRIPQLINMYSANRPVLVFCTTRSGTVRTANDI</sequence>
<dbReference type="InterPro" id="IPR014001">
    <property type="entry name" value="Helicase_ATP-bd"/>
</dbReference>
<accession>A0AA85JZN8</accession>
<reference evidence="2" key="1">
    <citation type="submission" date="2022-06" db="EMBL/GenBank/DDBJ databases">
        <authorList>
            <person name="Berger JAMES D."/>
            <person name="Berger JAMES D."/>
        </authorList>
    </citation>
    <scope>NUCLEOTIDE SEQUENCE [LARGE SCALE GENOMIC DNA]</scope>
</reference>